<sequence length="58" mass="6444">MKKMRSAAVLTKLGKSLKDSSGLSSERFHFCPIGPNKTCQPLTVVSVCDQETTEECYY</sequence>
<gene>
    <name evidence="1" type="primary">ORF99293</name>
</gene>
<name>A0A0B7A652_9EUPU</name>
<protein>
    <submittedName>
        <fullName evidence="1">Uncharacterized protein</fullName>
    </submittedName>
</protein>
<organism evidence="1">
    <name type="scientific">Arion vulgaris</name>
    <dbReference type="NCBI Taxonomy" id="1028688"/>
    <lineage>
        <taxon>Eukaryota</taxon>
        <taxon>Metazoa</taxon>
        <taxon>Spiralia</taxon>
        <taxon>Lophotrochozoa</taxon>
        <taxon>Mollusca</taxon>
        <taxon>Gastropoda</taxon>
        <taxon>Heterobranchia</taxon>
        <taxon>Euthyneura</taxon>
        <taxon>Panpulmonata</taxon>
        <taxon>Eupulmonata</taxon>
        <taxon>Stylommatophora</taxon>
        <taxon>Helicina</taxon>
        <taxon>Arionoidea</taxon>
        <taxon>Arionidae</taxon>
        <taxon>Arion</taxon>
    </lineage>
</organism>
<proteinExistence type="predicted"/>
<dbReference type="AlphaFoldDB" id="A0A0B7A652"/>
<accession>A0A0B7A652</accession>
<dbReference type="EMBL" id="HACG01029408">
    <property type="protein sequence ID" value="CEK76273.1"/>
    <property type="molecule type" value="Transcribed_RNA"/>
</dbReference>
<evidence type="ECO:0000313" key="1">
    <source>
        <dbReference type="EMBL" id="CEK76273.1"/>
    </source>
</evidence>
<reference evidence="1" key="1">
    <citation type="submission" date="2014-12" db="EMBL/GenBank/DDBJ databases">
        <title>Insight into the proteome of Arion vulgaris.</title>
        <authorList>
            <person name="Aradska J."/>
            <person name="Bulat T."/>
            <person name="Smidak R."/>
            <person name="Sarate P."/>
            <person name="Gangsoo J."/>
            <person name="Sialana F."/>
            <person name="Bilban M."/>
            <person name="Lubec G."/>
        </authorList>
    </citation>
    <scope>NUCLEOTIDE SEQUENCE</scope>
    <source>
        <tissue evidence="1">Skin</tissue>
    </source>
</reference>